<evidence type="ECO:0000313" key="3">
    <source>
        <dbReference type="EnsemblPlants" id="KQJ98268"/>
    </source>
</evidence>
<dbReference type="RefSeq" id="XP_014756030.1">
    <property type="nucleotide sequence ID" value="XM_014900544.2"/>
</dbReference>
<organism evidence="2">
    <name type="scientific">Brachypodium distachyon</name>
    <name type="common">Purple false brome</name>
    <name type="synonym">Trachynia distachya</name>
    <dbReference type="NCBI Taxonomy" id="15368"/>
    <lineage>
        <taxon>Eukaryota</taxon>
        <taxon>Viridiplantae</taxon>
        <taxon>Streptophyta</taxon>
        <taxon>Embryophyta</taxon>
        <taxon>Tracheophyta</taxon>
        <taxon>Spermatophyta</taxon>
        <taxon>Magnoliopsida</taxon>
        <taxon>Liliopsida</taxon>
        <taxon>Poales</taxon>
        <taxon>Poaceae</taxon>
        <taxon>BOP clade</taxon>
        <taxon>Pooideae</taxon>
        <taxon>Stipodae</taxon>
        <taxon>Brachypodieae</taxon>
        <taxon>Brachypodium</taxon>
    </lineage>
</organism>
<dbReference type="Proteomes" id="UP000008810">
    <property type="component" value="Chromosome 3"/>
</dbReference>
<reference evidence="3" key="3">
    <citation type="submission" date="2018-08" db="UniProtKB">
        <authorList>
            <consortium name="EnsemblPlants"/>
        </authorList>
    </citation>
    <scope>IDENTIFICATION</scope>
    <source>
        <strain evidence="3">cv. Bd21</strain>
    </source>
</reference>
<name>A0A0Q3FJG8_BRADI</name>
<dbReference type="EMBL" id="CM000882">
    <property type="protein sequence ID" value="KQJ98268.1"/>
    <property type="molecule type" value="Genomic_DNA"/>
</dbReference>
<dbReference type="GeneID" id="104584212"/>
<dbReference type="EnsemblPlants" id="KQJ98268">
    <property type="protein sequence ID" value="KQJ98268"/>
    <property type="gene ID" value="BRADI_3g35810v3"/>
</dbReference>
<dbReference type="ExpressionAtlas" id="A0A0Q3FJG8">
    <property type="expression patterns" value="differential"/>
</dbReference>
<evidence type="ECO:0000256" key="1">
    <source>
        <dbReference type="SAM" id="MobiDB-lite"/>
    </source>
</evidence>
<dbReference type="Gramene" id="KQJ98268">
    <property type="protein sequence ID" value="KQJ98268"/>
    <property type="gene ID" value="BRADI_3g35810v3"/>
</dbReference>
<reference evidence="2 3" key="1">
    <citation type="journal article" date="2010" name="Nature">
        <title>Genome sequencing and analysis of the model grass Brachypodium distachyon.</title>
        <authorList>
            <consortium name="International Brachypodium Initiative"/>
        </authorList>
    </citation>
    <scope>NUCLEOTIDE SEQUENCE [LARGE SCALE GENOMIC DNA]</scope>
    <source>
        <strain evidence="2">Bd21</strain>
        <strain evidence="3">cv. Bd21</strain>
    </source>
</reference>
<gene>
    <name evidence="3" type="primary">LOC104584212</name>
    <name evidence="2" type="ORF">BRADI_3g35810v3</name>
</gene>
<evidence type="ECO:0000313" key="4">
    <source>
        <dbReference type="Proteomes" id="UP000008810"/>
    </source>
</evidence>
<feature type="region of interest" description="Disordered" evidence="1">
    <location>
        <begin position="41"/>
        <end position="101"/>
    </location>
</feature>
<accession>A0A0Q3FJG8</accession>
<reference evidence="2" key="2">
    <citation type="submission" date="2017-06" db="EMBL/GenBank/DDBJ databases">
        <title>WGS assembly of Brachypodium distachyon.</title>
        <authorList>
            <consortium name="The International Brachypodium Initiative"/>
            <person name="Lucas S."/>
            <person name="Harmon-Smith M."/>
            <person name="Lail K."/>
            <person name="Tice H."/>
            <person name="Grimwood J."/>
            <person name="Bruce D."/>
            <person name="Barry K."/>
            <person name="Shu S."/>
            <person name="Lindquist E."/>
            <person name="Wang M."/>
            <person name="Pitluck S."/>
            <person name="Vogel J.P."/>
            <person name="Garvin D.F."/>
            <person name="Mockler T.C."/>
            <person name="Schmutz J."/>
            <person name="Rokhsar D."/>
            <person name="Bevan M.W."/>
        </authorList>
    </citation>
    <scope>NUCLEOTIDE SEQUENCE</scope>
    <source>
        <strain evidence="2">Bd21</strain>
    </source>
</reference>
<dbReference type="AlphaFoldDB" id="A0A0Q3FJG8"/>
<feature type="compositionally biased region" description="Acidic residues" evidence="1">
    <location>
        <begin position="75"/>
        <end position="89"/>
    </location>
</feature>
<keyword evidence="4" id="KW-1185">Reference proteome</keyword>
<dbReference type="OrthoDB" id="342730at2759"/>
<dbReference type="KEGG" id="bdi:104584212"/>
<evidence type="ECO:0000313" key="2">
    <source>
        <dbReference type="EMBL" id="KQJ98268.1"/>
    </source>
</evidence>
<proteinExistence type="predicted"/>
<sequence length="165" mass="17734">MFSGIRSAIANSMLSTILLKLVRISVGYLTVVLPSARLERGVPSKPSPSLLDLDKVDTTPNIDLDNKAQPSELLGDFEGDSDTEGDESAFDGSANTQEEDKELSLDSDLLALLDNPLNPQGSSMKIDNMIEANLLDFSGQDKCCSSALNHSGVSRRRLHGNSKVL</sequence>
<protein>
    <submittedName>
        <fullName evidence="2 3">Uncharacterized protein</fullName>
    </submittedName>
</protein>